<keyword evidence="2" id="KW-1015">Disulfide bond</keyword>
<evidence type="ECO:0000256" key="1">
    <source>
        <dbReference type="ARBA" id="ARBA00008871"/>
    </source>
</evidence>
<proteinExistence type="inferred from homology"/>
<dbReference type="InterPro" id="IPR000742">
    <property type="entry name" value="EGF"/>
</dbReference>
<dbReference type="Pfam" id="PF01630">
    <property type="entry name" value="Glyco_hydro_56"/>
    <property type="match status" value="1"/>
</dbReference>
<dbReference type="OrthoDB" id="5796153at2759"/>
<comment type="caution">
    <text evidence="5">The sequence shown here is derived from an EMBL/GenBank/DDBJ whole genome shotgun (WGS) entry which is preliminary data.</text>
</comment>
<organism evidence="5 6">
    <name type="scientific">Ancylostoma ceylanicum</name>
    <dbReference type="NCBI Taxonomy" id="53326"/>
    <lineage>
        <taxon>Eukaryota</taxon>
        <taxon>Metazoa</taxon>
        <taxon>Ecdysozoa</taxon>
        <taxon>Nematoda</taxon>
        <taxon>Chromadorea</taxon>
        <taxon>Rhabditida</taxon>
        <taxon>Rhabditina</taxon>
        <taxon>Rhabditomorpha</taxon>
        <taxon>Strongyloidea</taxon>
        <taxon>Ancylostomatidae</taxon>
        <taxon>Ancylostomatinae</taxon>
        <taxon>Ancylostoma</taxon>
    </lineage>
</organism>
<dbReference type="InterPro" id="IPR013785">
    <property type="entry name" value="Aldolase_TIM"/>
</dbReference>
<dbReference type="PANTHER" id="PTHR11769">
    <property type="entry name" value="HYALURONIDASE"/>
    <property type="match status" value="1"/>
</dbReference>
<dbReference type="PROSITE" id="PS01186">
    <property type="entry name" value="EGF_2"/>
    <property type="match status" value="1"/>
</dbReference>
<dbReference type="GO" id="GO:0005975">
    <property type="term" value="P:carbohydrate metabolic process"/>
    <property type="evidence" value="ECO:0007669"/>
    <property type="project" value="InterPro"/>
</dbReference>
<evidence type="ECO:0000256" key="3">
    <source>
        <dbReference type="RuleBase" id="RU610713"/>
    </source>
</evidence>
<comment type="similarity">
    <text evidence="1 3">Belongs to the glycosyl hydrolase 56 family.</text>
</comment>
<evidence type="ECO:0000259" key="4">
    <source>
        <dbReference type="PROSITE" id="PS01186"/>
    </source>
</evidence>
<dbReference type="Proteomes" id="UP000024635">
    <property type="component" value="Unassembled WGS sequence"/>
</dbReference>
<gene>
    <name evidence="5" type="primary">Acey_s0442.g1536</name>
    <name evidence="5" type="ORF">Y032_0442g1536</name>
</gene>
<keyword evidence="3" id="KW-0326">Glycosidase</keyword>
<accession>A0A016WZC6</accession>
<sequence>MTGPYDDCNLYTTTNEVFQNESIKLATKKYSNESDPTRLKQLAEKDYNEAARDFFIKTIKKARDLRPHAKWGFYGFPYCNYDAGSKGEYRCKDNYQEWNDRCPGEYDVVPDKYDCECDIGYSGNNCSSTSSSSST</sequence>
<dbReference type="InterPro" id="IPR018155">
    <property type="entry name" value="Hyaluronidase"/>
</dbReference>
<evidence type="ECO:0000256" key="2">
    <source>
        <dbReference type="ARBA" id="ARBA00023157"/>
    </source>
</evidence>
<dbReference type="GO" id="GO:0004415">
    <property type="term" value="F:hyalurononglucosaminidase activity"/>
    <property type="evidence" value="ECO:0007669"/>
    <property type="project" value="UniProtKB-UniRule"/>
</dbReference>
<dbReference type="EC" id="3.2.1.35" evidence="3"/>
<dbReference type="EMBL" id="JARK01000042">
    <property type="protein sequence ID" value="EYC45010.1"/>
    <property type="molecule type" value="Genomic_DNA"/>
</dbReference>
<feature type="domain" description="EGF-like" evidence="4">
    <location>
        <begin position="115"/>
        <end position="126"/>
    </location>
</feature>
<name>A0A016WZC6_9BILA</name>
<keyword evidence="3" id="KW-0378">Hydrolase</keyword>
<dbReference type="SUPFAM" id="SSF51445">
    <property type="entry name" value="(Trans)glycosidases"/>
    <property type="match status" value="1"/>
</dbReference>
<dbReference type="PANTHER" id="PTHR11769:SF35">
    <property type="entry name" value="HYALURONIDASE"/>
    <property type="match status" value="1"/>
</dbReference>
<dbReference type="Gene3D" id="3.20.20.70">
    <property type="entry name" value="Aldolase class I"/>
    <property type="match status" value="1"/>
</dbReference>
<dbReference type="GO" id="GO:0030214">
    <property type="term" value="P:hyaluronan catabolic process"/>
    <property type="evidence" value="ECO:0007669"/>
    <property type="project" value="TreeGrafter"/>
</dbReference>
<dbReference type="InterPro" id="IPR017853">
    <property type="entry name" value="GH"/>
</dbReference>
<protein>
    <recommendedName>
        <fullName evidence="3">Hyaluronidase</fullName>
        <ecNumber evidence="3">3.2.1.35</ecNumber>
    </recommendedName>
</protein>
<evidence type="ECO:0000313" key="5">
    <source>
        <dbReference type="EMBL" id="EYC45010.1"/>
    </source>
</evidence>
<dbReference type="AlphaFoldDB" id="A0A016WZC6"/>
<keyword evidence="6" id="KW-1185">Reference proteome</keyword>
<reference evidence="6" key="1">
    <citation type="journal article" date="2015" name="Nat. Genet.">
        <title>The genome and transcriptome of the zoonotic hookworm Ancylostoma ceylanicum identify infection-specific gene families.</title>
        <authorList>
            <person name="Schwarz E.M."/>
            <person name="Hu Y."/>
            <person name="Antoshechkin I."/>
            <person name="Miller M.M."/>
            <person name="Sternberg P.W."/>
            <person name="Aroian R.V."/>
        </authorList>
    </citation>
    <scope>NUCLEOTIDE SEQUENCE</scope>
    <source>
        <strain evidence="6">HY135</strain>
    </source>
</reference>
<comment type="catalytic activity">
    <reaction evidence="3">
        <text>Random hydrolysis of (1-&gt;4)-linkages between N-acetyl-beta-D-glucosamine and D-glucuronate residues in hyaluronate.</text>
        <dbReference type="EC" id="3.2.1.35"/>
    </reaction>
</comment>
<evidence type="ECO:0000313" key="6">
    <source>
        <dbReference type="Proteomes" id="UP000024635"/>
    </source>
</evidence>